<evidence type="ECO:0000256" key="3">
    <source>
        <dbReference type="ARBA" id="ARBA00023274"/>
    </source>
</evidence>
<evidence type="ECO:0000259" key="6">
    <source>
        <dbReference type="Pfam" id="PF00542"/>
    </source>
</evidence>
<evidence type="ECO:0000256" key="4">
    <source>
        <dbReference type="ARBA" id="ARBA00072688"/>
    </source>
</evidence>
<dbReference type="PANTHER" id="PTHR45987">
    <property type="entry name" value="39S RIBOSOMAL PROTEIN L12"/>
    <property type="match status" value="1"/>
</dbReference>
<organism evidence="7 8">
    <name type="scientific">Lithospermum erythrorhizon</name>
    <name type="common">Purple gromwell</name>
    <name type="synonym">Lithospermum officinale var. erythrorhizon</name>
    <dbReference type="NCBI Taxonomy" id="34254"/>
    <lineage>
        <taxon>Eukaryota</taxon>
        <taxon>Viridiplantae</taxon>
        <taxon>Streptophyta</taxon>
        <taxon>Embryophyta</taxon>
        <taxon>Tracheophyta</taxon>
        <taxon>Spermatophyta</taxon>
        <taxon>Magnoliopsida</taxon>
        <taxon>eudicotyledons</taxon>
        <taxon>Gunneridae</taxon>
        <taxon>Pentapetalae</taxon>
        <taxon>asterids</taxon>
        <taxon>lamiids</taxon>
        <taxon>Boraginales</taxon>
        <taxon>Boraginaceae</taxon>
        <taxon>Boraginoideae</taxon>
        <taxon>Lithospermeae</taxon>
        <taxon>Lithospermum</taxon>
    </lineage>
</organism>
<evidence type="ECO:0000313" key="7">
    <source>
        <dbReference type="EMBL" id="GAA0146000.1"/>
    </source>
</evidence>
<dbReference type="GO" id="GO:0005840">
    <property type="term" value="C:ribosome"/>
    <property type="evidence" value="ECO:0007669"/>
    <property type="project" value="UniProtKB-KW"/>
</dbReference>
<dbReference type="GO" id="GO:0003735">
    <property type="term" value="F:structural constituent of ribosome"/>
    <property type="evidence" value="ECO:0007669"/>
    <property type="project" value="InterPro"/>
</dbReference>
<dbReference type="GO" id="GO:1990904">
    <property type="term" value="C:ribonucleoprotein complex"/>
    <property type="evidence" value="ECO:0007669"/>
    <property type="project" value="UniProtKB-KW"/>
</dbReference>
<dbReference type="Gene3D" id="3.30.1390.10">
    <property type="match status" value="1"/>
</dbReference>
<keyword evidence="2 7" id="KW-0689">Ribosomal protein</keyword>
<dbReference type="SUPFAM" id="SSF54736">
    <property type="entry name" value="ClpS-like"/>
    <property type="match status" value="1"/>
</dbReference>
<keyword evidence="3" id="KW-0687">Ribonucleoprotein</keyword>
<evidence type="ECO:0000313" key="8">
    <source>
        <dbReference type="Proteomes" id="UP001454036"/>
    </source>
</evidence>
<comment type="similarity">
    <text evidence="1">Belongs to the bacterial ribosomal protein bL12 family.</text>
</comment>
<dbReference type="HAMAP" id="MF_00368">
    <property type="entry name" value="Ribosomal_bL12"/>
    <property type="match status" value="1"/>
</dbReference>
<dbReference type="AlphaFoldDB" id="A0AAV3P6X7"/>
<reference evidence="7 8" key="1">
    <citation type="submission" date="2024-01" db="EMBL/GenBank/DDBJ databases">
        <title>The complete chloroplast genome sequence of Lithospermum erythrorhizon: insights into the phylogenetic relationship among Boraginaceae species and the maternal lineages of purple gromwells.</title>
        <authorList>
            <person name="Okada T."/>
            <person name="Watanabe K."/>
        </authorList>
    </citation>
    <scope>NUCLEOTIDE SEQUENCE [LARGE SCALE GENOMIC DNA]</scope>
</reference>
<dbReference type="GO" id="GO:0003729">
    <property type="term" value="F:mRNA binding"/>
    <property type="evidence" value="ECO:0007669"/>
    <property type="project" value="TreeGrafter"/>
</dbReference>
<dbReference type="Proteomes" id="UP001454036">
    <property type="component" value="Unassembled WGS sequence"/>
</dbReference>
<protein>
    <recommendedName>
        <fullName evidence="4">Large ribosomal subunit protein bL12c</fullName>
    </recommendedName>
    <alternativeName>
        <fullName evidence="5">CL12</fullName>
    </alternativeName>
</protein>
<dbReference type="InterPro" id="IPR013823">
    <property type="entry name" value="Ribosomal_bL12_C"/>
</dbReference>
<evidence type="ECO:0000256" key="2">
    <source>
        <dbReference type="ARBA" id="ARBA00022980"/>
    </source>
</evidence>
<dbReference type="EMBL" id="BAABME010016445">
    <property type="protein sequence ID" value="GAA0146000.1"/>
    <property type="molecule type" value="Genomic_DNA"/>
</dbReference>
<gene>
    <name evidence="7" type="ORF">LIER_36237</name>
</gene>
<sequence length="166" mass="17967">MSSPLLKSPYKSLIRALTQPEPLLRAFSTTPESPTQKLTRIADELLSLNKLERHDYAVLFRNKMGLNRYGPEVSGLASSSGPAVSEAATEAKTAEKTAFDVKLEKFDAAGKIKVIKEIRGFTELGLKEAKELVEKAPVVVKKGVSKDEADAILEKLKGVGATAVLE</sequence>
<evidence type="ECO:0000256" key="1">
    <source>
        <dbReference type="ARBA" id="ARBA00007197"/>
    </source>
</evidence>
<accession>A0AAV3P6X7</accession>
<dbReference type="FunFam" id="3.30.1390.10:FF:000001">
    <property type="entry name" value="50S ribosomal protein L7/L12"/>
    <property type="match status" value="1"/>
</dbReference>
<dbReference type="PANTHER" id="PTHR45987:SF11">
    <property type="entry name" value="OS07G0626100 PROTEIN"/>
    <property type="match status" value="1"/>
</dbReference>
<name>A0AAV3P6X7_LITER</name>
<dbReference type="GO" id="GO:0006412">
    <property type="term" value="P:translation"/>
    <property type="evidence" value="ECO:0007669"/>
    <property type="project" value="InterPro"/>
</dbReference>
<dbReference type="Pfam" id="PF00542">
    <property type="entry name" value="Ribosomal_L12"/>
    <property type="match status" value="1"/>
</dbReference>
<feature type="domain" description="Large ribosomal subunit protein bL12 C-terminal" evidence="6">
    <location>
        <begin position="99"/>
        <end position="165"/>
    </location>
</feature>
<keyword evidence="8" id="KW-1185">Reference proteome</keyword>
<comment type="caution">
    <text evidence="7">The sequence shown here is derived from an EMBL/GenBank/DDBJ whole genome shotgun (WGS) entry which is preliminary data.</text>
</comment>
<dbReference type="InterPro" id="IPR000206">
    <property type="entry name" value="Ribosomal_bL12"/>
</dbReference>
<evidence type="ECO:0000256" key="5">
    <source>
        <dbReference type="ARBA" id="ARBA00082754"/>
    </source>
</evidence>
<dbReference type="InterPro" id="IPR014719">
    <property type="entry name" value="Ribosomal_bL12_C/ClpS-like"/>
</dbReference>
<proteinExistence type="inferred from homology"/>
<dbReference type="CDD" id="cd00387">
    <property type="entry name" value="Ribosomal_L7_L12"/>
    <property type="match status" value="1"/>
</dbReference>